<dbReference type="InterPro" id="IPR013083">
    <property type="entry name" value="Znf_RING/FYVE/PHD"/>
</dbReference>
<evidence type="ECO:0000313" key="2">
    <source>
        <dbReference type="EMBL" id="KPI83844.1"/>
    </source>
</evidence>
<dbReference type="EMBL" id="LJSK01000318">
    <property type="protein sequence ID" value="KPI83844.1"/>
    <property type="molecule type" value="Genomic_DNA"/>
</dbReference>
<evidence type="ECO:0000313" key="3">
    <source>
        <dbReference type="Proteomes" id="UP000038009"/>
    </source>
</evidence>
<reference evidence="2 3" key="1">
    <citation type="journal article" date="2015" name="PLoS Pathog.">
        <title>Leptomonas seymouri: Adaptations to the Dixenous Life Cycle Analyzed by Genome Sequencing, Transcriptome Profiling and Co-infection with Leishmania donovani.</title>
        <authorList>
            <person name="Kraeva N."/>
            <person name="Butenko A."/>
            <person name="Hlavacova J."/>
            <person name="Kostygov A."/>
            <person name="Myskova J."/>
            <person name="Grybchuk D."/>
            <person name="Lestinova T."/>
            <person name="Votypka J."/>
            <person name="Volf P."/>
            <person name="Opperdoes F."/>
            <person name="Flegontov P."/>
            <person name="Lukes J."/>
            <person name="Yurchenko V."/>
        </authorList>
    </citation>
    <scope>NUCLEOTIDE SEQUENCE [LARGE SCALE GENOMIC DNA]</scope>
    <source>
        <strain evidence="2 3">ATCC 30220</strain>
    </source>
</reference>
<feature type="compositionally biased region" description="Low complexity" evidence="1">
    <location>
        <begin position="387"/>
        <end position="401"/>
    </location>
</feature>
<gene>
    <name evidence="2" type="ORF">ABL78_7110</name>
</gene>
<dbReference type="VEuPathDB" id="TriTrypDB:Lsey_0318_0040"/>
<proteinExistence type="predicted"/>
<dbReference type="Gene3D" id="3.30.40.10">
    <property type="entry name" value="Zinc/RING finger domain, C3HC4 (zinc finger)"/>
    <property type="match status" value="1"/>
</dbReference>
<comment type="caution">
    <text evidence="2">The sequence shown here is derived from an EMBL/GenBank/DDBJ whole genome shotgun (WGS) entry which is preliminary data.</text>
</comment>
<feature type="compositionally biased region" description="Basic residues" evidence="1">
    <location>
        <begin position="422"/>
        <end position="455"/>
    </location>
</feature>
<dbReference type="AlphaFoldDB" id="A0A0N1I134"/>
<keyword evidence="3" id="KW-1185">Reference proteome</keyword>
<accession>A0A0N1I134</accession>
<dbReference type="Proteomes" id="UP000038009">
    <property type="component" value="Unassembled WGS sequence"/>
</dbReference>
<dbReference type="OrthoDB" id="272872at2759"/>
<dbReference type="OMA" id="DYLQYYD"/>
<sequence>MREIVLSIVESHNEAIELAAAPGIASLSASPSPGNLLSVGSESQKFLCHLILVLLAAGKAKMKVKDLVHFVGDNVESSVNALVVLYADVCGAVPGVSPVVSGSLQAYLSLRVVEMLHELTFWTTHDDLLSRFGIGSHNQKRVSEDTVGTPLGVSAVPYKHHIGQIIAYLIKYDFCSFAITHMSRLARSFSDSVEVSESQLREHLSFFKSLLTLTDEFVGILRKTLAQHGILENVCDPLMQTLSGQQPPIAKHVELLTQLVDVTATLTCRSGAIHQYWDVKKASLMNLVEAVTMRSAEFVAAGGERTFIELVAQLVRLVVNSQCSAPAAAVLRLWNTRLDAAGKQCVAHRLSNPKSRSRPLDITSPVCDVLRPVFRVASDTSAVAAAQRRQTDAATRQQVQQECSVTPHAGGGGGNRSYSPGQRKRGASGQRRRSQSRDRTRPRRCRPSRRQRMKRRFQLLAQRRSQNAELDAATLELLEADDADSDSSSSDNTEEKVEAAVALPDLSRWRRGPPPRSIPLRYICLLSHALIQSTPVLSSAGYVFDEDVILDYLKYYQTCPISGAPLLPGDLVVDTLLKEELNKVRENFV</sequence>
<protein>
    <recommendedName>
        <fullName evidence="4">U-box domain-containing protein</fullName>
    </recommendedName>
</protein>
<organism evidence="2 3">
    <name type="scientific">Leptomonas seymouri</name>
    <dbReference type="NCBI Taxonomy" id="5684"/>
    <lineage>
        <taxon>Eukaryota</taxon>
        <taxon>Discoba</taxon>
        <taxon>Euglenozoa</taxon>
        <taxon>Kinetoplastea</taxon>
        <taxon>Metakinetoplastina</taxon>
        <taxon>Trypanosomatida</taxon>
        <taxon>Trypanosomatidae</taxon>
        <taxon>Leishmaniinae</taxon>
        <taxon>Leptomonas</taxon>
    </lineage>
</organism>
<evidence type="ECO:0000256" key="1">
    <source>
        <dbReference type="SAM" id="MobiDB-lite"/>
    </source>
</evidence>
<dbReference type="SUPFAM" id="SSF57850">
    <property type="entry name" value="RING/U-box"/>
    <property type="match status" value="1"/>
</dbReference>
<feature type="region of interest" description="Disordered" evidence="1">
    <location>
        <begin position="387"/>
        <end position="455"/>
    </location>
</feature>
<name>A0A0N1I134_LEPSE</name>
<evidence type="ECO:0008006" key="4">
    <source>
        <dbReference type="Google" id="ProtNLM"/>
    </source>
</evidence>